<sequence>MCNFSLLPACFEALQEAFPRRQFVRVMYDTLGDFKHCAHSWNTEAGHLAQGEQIGGEPVHEHCRGEVDGLSKTIRGITLMIFLMNWRSGLSLHACLST</sequence>
<evidence type="ECO:0000313" key="2">
    <source>
        <dbReference type="Proteomes" id="UP000001075"/>
    </source>
</evidence>
<dbReference type="InParanoid" id="G3IL81"/>
<dbReference type="EMBL" id="JH003937">
    <property type="protein sequence ID" value="EGW13746.1"/>
    <property type="molecule type" value="Genomic_DNA"/>
</dbReference>
<proteinExistence type="predicted"/>
<gene>
    <name evidence="1" type="ORF">I79_024643</name>
</gene>
<reference evidence="2" key="1">
    <citation type="journal article" date="2011" name="Nat. Biotechnol.">
        <title>The genomic sequence of the Chinese hamster ovary (CHO)-K1 cell line.</title>
        <authorList>
            <person name="Xu X."/>
            <person name="Nagarajan H."/>
            <person name="Lewis N.E."/>
            <person name="Pan S."/>
            <person name="Cai Z."/>
            <person name="Liu X."/>
            <person name="Chen W."/>
            <person name="Xie M."/>
            <person name="Wang W."/>
            <person name="Hammond S."/>
            <person name="Andersen M.R."/>
            <person name="Neff N."/>
            <person name="Passarelli B."/>
            <person name="Koh W."/>
            <person name="Fan H.C."/>
            <person name="Wang J."/>
            <person name="Gui Y."/>
            <person name="Lee K.H."/>
            <person name="Betenbaugh M.J."/>
            <person name="Quake S.R."/>
            <person name="Famili I."/>
            <person name="Palsson B.O."/>
            <person name="Wang J."/>
        </authorList>
    </citation>
    <scope>NUCLEOTIDE SEQUENCE [LARGE SCALE GENOMIC DNA]</scope>
    <source>
        <strain evidence="2">CHO K1 cell line</strain>
    </source>
</reference>
<protein>
    <submittedName>
        <fullName evidence="1">Uncharacterized protein</fullName>
    </submittedName>
</protein>
<name>G3IL81_CRIGR</name>
<accession>G3IL81</accession>
<dbReference type="AlphaFoldDB" id="G3IL81"/>
<organism evidence="1 2">
    <name type="scientific">Cricetulus griseus</name>
    <name type="common">Chinese hamster</name>
    <name type="synonym">Cricetulus barabensis griseus</name>
    <dbReference type="NCBI Taxonomy" id="10029"/>
    <lineage>
        <taxon>Eukaryota</taxon>
        <taxon>Metazoa</taxon>
        <taxon>Chordata</taxon>
        <taxon>Craniata</taxon>
        <taxon>Vertebrata</taxon>
        <taxon>Euteleostomi</taxon>
        <taxon>Mammalia</taxon>
        <taxon>Eutheria</taxon>
        <taxon>Euarchontoglires</taxon>
        <taxon>Glires</taxon>
        <taxon>Rodentia</taxon>
        <taxon>Myomorpha</taxon>
        <taxon>Muroidea</taxon>
        <taxon>Cricetidae</taxon>
        <taxon>Cricetinae</taxon>
        <taxon>Cricetulus</taxon>
    </lineage>
</organism>
<evidence type="ECO:0000313" key="1">
    <source>
        <dbReference type="EMBL" id="EGW13746.1"/>
    </source>
</evidence>
<dbReference type="Proteomes" id="UP000001075">
    <property type="component" value="Unassembled WGS sequence"/>
</dbReference>